<protein>
    <submittedName>
        <fullName evidence="1">Uncharacterized protein</fullName>
    </submittedName>
</protein>
<dbReference type="EMBL" id="CABPRJ010002456">
    <property type="protein sequence ID" value="VVC46269.1"/>
    <property type="molecule type" value="Genomic_DNA"/>
</dbReference>
<evidence type="ECO:0000313" key="1">
    <source>
        <dbReference type="EMBL" id="VVC46269.1"/>
    </source>
</evidence>
<dbReference type="Proteomes" id="UP000325440">
    <property type="component" value="Unassembled WGS sequence"/>
</dbReference>
<evidence type="ECO:0000313" key="2">
    <source>
        <dbReference type="Proteomes" id="UP000325440"/>
    </source>
</evidence>
<organism evidence="1 2">
    <name type="scientific">Cinara cedri</name>
    <dbReference type="NCBI Taxonomy" id="506608"/>
    <lineage>
        <taxon>Eukaryota</taxon>
        <taxon>Metazoa</taxon>
        <taxon>Ecdysozoa</taxon>
        <taxon>Arthropoda</taxon>
        <taxon>Hexapoda</taxon>
        <taxon>Insecta</taxon>
        <taxon>Pterygota</taxon>
        <taxon>Neoptera</taxon>
        <taxon>Paraneoptera</taxon>
        <taxon>Hemiptera</taxon>
        <taxon>Sternorrhyncha</taxon>
        <taxon>Aphidomorpha</taxon>
        <taxon>Aphidoidea</taxon>
        <taxon>Aphididae</taxon>
        <taxon>Lachninae</taxon>
        <taxon>Cinara</taxon>
    </lineage>
</organism>
<keyword evidence="2" id="KW-1185">Reference proteome</keyword>
<reference evidence="1 2" key="1">
    <citation type="submission" date="2019-08" db="EMBL/GenBank/DDBJ databases">
        <authorList>
            <person name="Alioto T."/>
            <person name="Alioto T."/>
            <person name="Gomez Garrido J."/>
        </authorList>
    </citation>
    <scope>NUCLEOTIDE SEQUENCE [LARGE SCALE GENOMIC DNA]</scope>
</reference>
<name>A0A5E4NQX2_9HEMI</name>
<proteinExistence type="predicted"/>
<dbReference type="OrthoDB" id="6620359at2759"/>
<sequence length="102" mass="11951">MHQIWTVEQESVEVHPERKPRRVVMHFIDNPSRDRRRYIAPAANEVSMMFVGDNGRLPRNVDLVINDTNQNLPGYQMENIPSGSCHGDPMLYPLIFLYRERS</sequence>
<accession>A0A5E4NQX2</accession>
<dbReference type="AlphaFoldDB" id="A0A5E4NQX2"/>
<gene>
    <name evidence="1" type="ORF">CINCED_3A010641</name>
</gene>